<gene>
    <name evidence="1" type="ORF">CEXT_154241</name>
</gene>
<protein>
    <submittedName>
        <fullName evidence="1">Uncharacterized protein</fullName>
    </submittedName>
</protein>
<evidence type="ECO:0000313" key="1">
    <source>
        <dbReference type="EMBL" id="GIY90121.1"/>
    </source>
</evidence>
<comment type="caution">
    <text evidence="1">The sequence shown here is derived from an EMBL/GenBank/DDBJ whole genome shotgun (WGS) entry which is preliminary data.</text>
</comment>
<evidence type="ECO:0000313" key="2">
    <source>
        <dbReference type="Proteomes" id="UP001054945"/>
    </source>
</evidence>
<reference evidence="1 2" key="1">
    <citation type="submission" date="2021-06" db="EMBL/GenBank/DDBJ databases">
        <title>Caerostris extrusa draft genome.</title>
        <authorList>
            <person name="Kono N."/>
            <person name="Arakawa K."/>
        </authorList>
    </citation>
    <scope>NUCLEOTIDE SEQUENCE [LARGE SCALE GENOMIC DNA]</scope>
</reference>
<name>A0AAV4X842_CAEEX</name>
<dbReference type="AlphaFoldDB" id="A0AAV4X842"/>
<accession>A0AAV4X842</accession>
<sequence length="115" mass="13136">MYSHSEYLHTLFSPSTIIQIEEPECELVPPCVDLDLESTFNLNNRKSVKVILNPSDLEVKDLFPEQATSAKFDFVRLACLQCRKHFASVCGSHVDLCPDLAYRYFPSFGAYQLRS</sequence>
<keyword evidence="2" id="KW-1185">Reference proteome</keyword>
<proteinExistence type="predicted"/>
<dbReference type="EMBL" id="BPLR01017294">
    <property type="protein sequence ID" value="GIY90121.1"/>
    <property type="molecule type" value="Genomic_DNA"/>
</dbReference>
<dbReference type="Proteomes" id="UP001054945">
    <property type="component" value="Unassembled WGS sequence"/>
</dbReference>
<organism evidence="1 2">
    <name type="scientific">Caerostris extrusa</name>
    <name type="common">Bark spider</name>
    <name type="synonym">Caerostris bankana</name>
    <dbReference type="NCBI Taxonomy" id="172846"/>
    <lineage>
        <taxon>Eukaryota</taxon>
        <taxon>Metazoa</taxon>
        <taxon>Ecdysozoa</taxon>
        <taxon>Arthropoda</taxon>
        <taxon>Chelicerata</taxon>
        <taxon>Arachnida</taxon>
        <taxon>Araneae</taxon>
        <taxon>Araneomorphae</taxon>
        <taxon>Entelegynae</taxon>
        <taxon>Araneoidea</taxon>
        <taxon>Araneidae</taxon>
        <taxon>Caerostris</taxon>
    </lineage>
</organism>